<accession>A0A1I7FKE4</accession>
<name>A0A1I7FKE4_9BACT</name>
<evidence type="ECO:0000313" key="3">
    <source>
        <dbReference type="Proteomes" id="UP000182491"/>
    </source>
</evidence>
<dbReference type="AlphaFoldDB" id="A0A1I7FKE4"/>
<protein>
    <recommendedName>
        <fullName evidence="4">Phosphatidate cytidylyltransferase</fullName>
    </recommendedName>
</protein>
<sequence>MKKLSLNGLYSLLFLLFTLTLGGCDFVGDVFELGMWTALVIIVILVLLVYFVAKKFRGR</sequence>
<evidence type="ECO:0008006" key="4">
    <source>
        <dbReference type="Google" id="ProtNLM"/>
    </source>
</evidence>
<dbReference type="RefSeq" id="WP_068839261.1">
    <property type="nucleotide sequence ID" value="NZ_BMXC01000001.1"/>
</dbReference>
<feature type="transmembrane region" description="Helical" evidence="1">
    <location>
        <begin position="34"/>
        <end position="53"/>
    </location>
</feature>
<reference evidence="3" key="1">
    <citation type="submission" date="2016-10" db="EMBL/GenBank/DDBJ databases">
        <authorList>
            <person name="Varghese N."/>
        </authorList>
    </citation>
    <scope>NUCLEOTIDE SEQUENCE [LARGE SCALE GENOMIC DNA]</scope>
    <source>
        <strain evidence="3">DSM 18820</strain>
    </source>
</reference>
<dbReference type="Proteomes" id="UP000182491">
    <property type="component" value="Unassembled WGS sequence"/>
</dbReference>
<dbReference type="PROSITE" id="PS51257">
    <property type="entry name" value="PROKAR_LIPOPROTEIN"/>
    <property type="match status" value="1"/>
</dbReference>
<keyword evidence="3" id="KW-1185">Reference proteome</keyword>
<evidence type="ECO:0000256" key="1">
    <source>
        <dbReference type="SAM" id="Phobius"/>
    </source>
</evidence>
<proteinExistence type="predicted"/>
<gene>
    <name evidence="2" type="ORF">SAMN04487941_0270</name>
</gene>
<organism evidence="2 3">
    <name type="scientific">Pontibacter akesuensis</name>
    <dbReference type="NCBI Taxonomy" id="388950"/>
    <lineage>
        <taxon>Bacteria</taxon>
        <taxon>Pseudomonadati</taxon>
        <taxon>Bacteroidota</taxon>
        <taxon>Cytophagia</taxon>
        <taxon>Cytophagales</taxon>
        <taxon>Hymenobacteraceae</taxon>
        <taxon>Pontibacter</taxon>
    </lineage>
</organism>
<keyword evidence="1" id="KW-1133">Transmembrane helix</keyword>
<keyword evidence="1" id="KW-0472">Membrane</keyword>
<keyword evidence="1" id="KW-0812">Transmembrane</keyword>
<dbReference type="EMBL" id="FPCA01000001">
    <property type="protein sequence ID" value="SFU36618.1"/>
    <property type="molecule type" value="Genomic_DNA"/>
</dbReference>
<evidence type="ECO:0000313" key="2">
    <source>
        <dbReference type="EMBL" id="SFU36618.1"/>
    </source>
</evidence>